<gene>
    <name evidence="6" type="ORF">ECRASSUSDP1_LOCUS7600</name>
</gene>
<keyword evidence="4" id="KW-0503">Monooxygenase</keyword>
<dbReference type="PANTHER" id="PTHR24305:SF166">
    <property type="entry name" value="CYTOCHROME P450 12A4, MITOCHONDRIAL-RELATED"/>
    <property type="match status" value="1"/>
</dbReference>
<name>A0AAD1XCR7_EUPCR</name>
<evidence type="ECO:0008006" key="8">
    <source>
        <dbReference type="Google" id="ProtNLM"/>
    </source>
</evidence>
<keyword evidence="3 4" id="KW-0349">Heme</keyword>
<dbReference type="GO" id="GO:0020037">
    <property type="term" value="F:heme binding"/>
    <property type="evidence" value="ECO:0007669"/>
    <property type="project" value="InterPro"/>
</dbReference>
<comment type="cofactor">
    <cofactor evidence="1 3">
        <name>heme</name>
        <dbReference type="ChEBI" id="CHEBI:30413"/>
    </cofactor>
</comment>
<feature type="transmembrane region" description="Helical" evidence="5">
    <location>
        <begin position="12"/>
        <end position="32"/>
    </location>
</feature>
<dbReference type="EMBL" id="CAMPGE010007407">
    <property type="protein sequence ID" value="CAI2366327.1"/>
    <property type="molecule type" value="Genomic_DNA"/>
</dbReference>
<keyword evidence="5" id="KW-0812">Transmembrane</keyword>
<dbReference type="InterPro" id="IPR001128">
    <property type="entry name" value="Cyt_P450"/>
</dbReference>
<evidence type="ECO:0000256" key="2">
    <source>
        <dbReference type="ARBA" id="ARBA00010617"/>
    </source>
</evidence>
<organism evidence="6 7">
    <name type="scientific">Euplotes crassus</name>
    <dbReference type="NCBI Taxonomy" id="5936"/>
    <lineage>
        <taxon>Eukaryota</taxon>
        <taxon>Sar</taxon>
        <taxon>Alveolata</taxon>
        <taxon>Ciliophora</taxon>
        <taxon>Intramacronucleata</taxon>
        <taxon>Spirotrichea</taxon>
        <taxon>Hypotrichia</taxon>
        <taxon>Euplotida</taxon>
        <taxon>Euplotidae</taxon>
        <taxon>Moneuplotes</taxon>
    </lineage>
</organism>
<dbReference type="PRINTS" id="PR00385">
    <property type="entry name" value="P450"/>
</dbReference>
<keyword evidence="3 4" id="KW-0479">Metal-binding</keyword>
<dbReference type="InterPro" id="IPR002401">
    <property type="entry name" value="Cyt_P450_E_grp-I"/>
</dbReference>
<keyword evidence="4" id="KW-0560">Oxidoreductase</keyword>
<dbReference type="InterPro" id="IPR050121">
    <property type="entry name" value="Cytochrome_P450_monoxygenase"/>
</dbReference>
<evidence type="ECO:0000313" key="6">
    <source>
        <dbReference type="EMBL" id="CAI2366327.1"/>
    </source>
</evidence>
<comment type="similarity">
    <text evidence="2 4">Belongs to the cytochrome P450 family.</text>
</comment>
<dbReference type="PANTHER" id="PTHR24305">
    <property type="entry name" value="CYTOCHROME P450"/>
    <property type="match status" value="1"/>
</dbReference>
<keyword evidence="5" id="KW-1133">Transmembrane helix</keyword>
<reference evidence="6" key="1">
    <citation type="submission" date="2023-07" db="EMBL/GenBank/DDBJ databases">
        <authorList>
            <consortium name="AG Swart"/>
            <person name="Singh M."/>
            <person name="Singh A."/>
            <person name="Seah K."/>
            <person name="Emmerich C."/>
        </authorList>
    </citation>
    <scope>NUCLEOTIDE SEQUENCE</scope>
    <source>
        <strain evidence="6">DP1</strain>
    </source>
</reference>
<feature type="binding site" description="axial binding residue" evidence="3">
    <location>
        <position position="472"/>
    </location>
    <ligand>
        <name>heme</name>
        <dbReference type="ChEBI" id="CHEBI:30413"/>
    </ligand>
    <ligandPart>
        <name>Fe</name>
        <dbReference type="ChEBI" id="CHEBI:18248"/>
    </ligandPart>
</feature>
<dbReference type="SUPFAM" id="SSF48264">
    <property type="entry name" value="Cytochrome P450"/>
    <property type="match status" value="1"/>
</dbReference>
<dbReference type="PROSITE" id="PS00086">
    <property type="entry name" value="CYTOCHROME_P450"/>
    <property type="match status" value="1"/>
</dbReference>
<dbReference type="InterPro" id="IPR017972">
    <property type="entry name" value="Cyt_P450_CS"/>
</dbReference>
<dbReference type="InterPro" id="IPR036396">
    <property type="entry name" value="Cyt_P450_sf"/>
</dbReference>
<evidence type="ECO:0000256" key="1">
    <source>
        <dbReference type="ARBA" id="ARBA00001971"/>
    </source>
</evidence>
<evidence type="ECO:0000313" key="7">
    <source>
        <dbReference type="Proteomes" id="UP001295684"/>
    </source>
</evidence>
<evidence type="ECO:0000256" key="3">
    <source>
        <dbReference type="PIRSR" id="PIRSR602401-1"/>
    </source>
</evidence>
<dbReference type="Proteomes" id="UP001295684">
    <property type="component" value="Unassembled WGS sequence"/>
</dbReference>
<comment type="caution">
    <text evidence="6">The sequence shown here is derived from an EMBL/GenBank/DDBJ whole genome shotgun (WGS) entry which is preliminary data.</text>
</comment>
<keyword evidence="5" id="KW-0472">Membrane</keyword>
<dbReference type="GO" id="GO:0016705">
    <property type="term" value="F:oxidoreductase activity, acting on paired donors, with incorporation or reduction of molecular oxygen"/>
    <property type="evidence" value="ECO:0007669"/>
    <property type="project" value="InterPro"/>
</dbReference>
<sequence length="525" mass="60771">MLDIVLPILKWTGLVLLSYFIYMSYKLLLYPYMCWRKFKNYSNVYVTPKFVPLLGDLKMITEDIQNGKTYYAHRVREAPFMKGKDLKLKFEGYTPLILVESNQALEELCKLVPSKIDRTNTNKGLGRIGRGTLLFERSTKRTIVRRKLMTSFLSLNSSSRHIPAMVRHAIDVLHLMKDGHSYDFIEHSNLLTFNVFTSILFGDDMIKLANKLRPYKLPDGTTEFIPMRDLMIKLFKAYFAQNFHPLTSTCHFLSDFNLDWCYNLINPFKRDYENYLVYMQASRELYDNCKDEESICKQILKNDQVRDEDKLHDLNAFIFAGAETSSHAIVSTLFFLKKSPKAFEKLKAELCQAGITKEYLEKEELTKEKLEELDYLACVIKETLRMDNPAAESFYYAAYEDVEICGVPIPKGFPIKIDYTPSHYNDDYWKDPHSFIPERFDSESEFYKQAHSEGKAGVGFSRRGFSHGLRACAGQTFAILEIKVAVVVILTFLQNYEVPDELLKKSEVGFAIGSTIPAMFKVLRS</sequence>
<keyword evidence="7" id="KW-1185">Reference proteome</keyword>
<dbReference type="Pfam" id="PF00067">
    <property type="entry name" value="p450"/>
    <property type="match status" value="1"/>
</dbReference>
<dbReference type="CDD" id="cd00302">
    <property type="entry name" value="cytochrome_P450"/>
    <property type="match status" value="1"/>
</dbReference>
<dbReference type="Gene3D" id="1.10.630.10">
    <property type="entry name" value="Cytochrome P450"/>
    <property type="match status" value="1"/>
</dbReference>
<dbReference type="PRINTS" id="PR00463">
    <property type="entry name" value="EP450I"/>
</dbReference>
<evidence type="ECO:0000256" key="4">
    <source>
        <dbReference type="RuleBase" id="RU000461"/>
    </source>
</evidence>
<dbReference type="AlphaFoldDB" id="A0AAD1XCR7"/>
<dbReference type="GO" id="GO:0004497">
    <property type="term" value="F:monooxygenase activity"/>
    <property type="evidence" value="ECO:0007669"/>
    <property type="project" value="UniProtKB-KW"/>
</dbReference>
<protein>
    <recommendedName>
        <fullName evidence="8">Cytochrome P450</fullName>
    </recommendedName>
</protein>
<evidence type="ECO:0000256" key="5">
    <source>
        <dbReference type="SAM" id="Phobius"/>
    </source>
</evidence>
<accession>A0AAD1XCR7</accession>
<keyword evidence="3 4" id="KW-0408">Iron</keyword>
<dbReference type="GO" id="GO:0005506">
    <property type="term" value="F:iron ion binding"/>
    <property type="evidence" value="ECO:0007669"/>
    <property type="project" value="InterPro"/>
</dbReference>
<proteinExistence type="inferred from homology"/>